<evidence type="ECO:0000313" key="2">
    <source>
        <dbReference type="EMBL" id="SEP82089.1"/>
    </source>
</evidence>
<accession>A0A1H9AZP9</accession>
<feature type="transmembrane region" description="Helical" evidence="1">
    <location>
        <begin position="35"/>
        <end position="52"/>
    </location>
</feature>
<feature type="transmembrane region" description="Helical" evidence="1">
    <location>
        <begin position="64"/>
        <end position="83"/>
    </location>
</feature>
<feature type="transmembrane region" description="Helical" evidence="1">
    <location>
        <begin position="103"/>
        <end position="120"/>
    </location>
</feature>
<dbReference type="InterPro" id="IPR058534">
    <property type="entry name" value="YjdF"/>
</dbReference>
<evidence type="ECO:0000313" key="3">
    <source>
        <dbReference type="Proteomes" id="UP000199028"/>
    </source>
</evidence>
<reference evidence="3" key="1">
    <citation type="submission" date="2016-10" db="EMBL/GenBank/DDBJ databases">
        <authorList>
            <person name="Varghese N."/>
            <person name="Submissions S."/>
        </authorList>
    </citation>
    <scope>NUCLEOTIDE SEQUENCE [LARGE SCALE GENOMIC DNA]</scope>
    <source>
        <strain evidence="3">CGMCC 4.578</strain>
    </source>
</reference>
<evidence type="ECO:0000256" key="1">
    <source>
        <dbReference type="SAM" id="Phobius"/>
    </source>
</evidence>
<sequence>MSYDERPLEPLVLLGLTAVALIASGISPHDRTTWYLEVAPVVIGGALLVATYRRFRLTPLLYRLIFLHALVLILGGHYTYARVPAGFWVQDWFDLARNHYDRFAHLVQGFVPAVLAREVLLRRTPLRPGGWLFVLVTSVCLAFSACYELLEWASAVIGGSAAGDFLGTQGDVWDTQWDMFMALVGAVVAQVVLRRVHDRELARER</sequence>
<name>A0A1H9AZP9_9PSEU</name>
<organism evidence="2 3">
    <name type="scientific">Lentzea flaviverrucosa</name>
    <dbReference type="NCBI Taxonomy" id="200379"/>
    <lineage>
        <taxon>Bacteria</taxon>
        <taxon>Bacillati</taxon>
        <taxon>Actinomycetota</taxon>
        <taxon>Actinomycetes</taxon>
        <taxon>Pseudonocardiales</taxon>
        <taxon>Pseudonocardiaceae</taxon>
        <taxon>Lentzea</taxon>
    </lineage>
</organism>
<proteinExistence type="predicted"/>
<keyword evidence="3" id="KW-1185">Reference proteome</keyword>
<dbReference type="InterPro" id="IPR014509">
    <property type="entry name" value="YjdF-like"/>
</dbReference>
<gene>
    <name evidence="2" type="ORF">SAMN05216195_101332</name>
</gene>
<dbReference type="Pfam" id="PF09997">
    <property type="entry name" value="DUF2238"/>
    <property type="match status" value="1"/>
</dbReference>
<dbReference type="AlphaFoldDB" id="A0A1H9AZP9"/>
<feature type="transmembrane region" description="Helical" evidence="1">
    <location>
        <begin position="179"/>
        <end position="196"/>
    </location>
</feature>
<dbReference type="RefSeq" id="WP_245982832.1">
    <property type="nucleotide sequence ID" value="NZ_FOFT01000001.1"/>
</dbReference>
<keyword evidence="1" id="KW-0472">Membrane</keyword>
<dbReference type="PIRSF" id="PIRSF020606">
    <property type="entry name" value="UCP020606"/>
    <property type="match status" value="1"/>
</dbReference>
<dbReference type="EMBL" id="FOFT01000001">
    <property type="protein sequence ID" value="SEP82089.1"/>
    <property type="molecule type" value="Genomic_DNA"/>
</dbReference>
<keyword evidence="1" id="KW-0812">Transmembrane</keyword>
<feature type="transmembrane region" description="Helical" evidence="1">
    <location>
        <begin position="132"/>
        <end position="150"/>
    </location>
</feature>
<dbReference type="Proteomes" id="UP000199028">
    <property type="component" value="Unassembled WGS sequence"/>
</dbReference>
<protein>
    <submittedName>
        <fullName evidence="2">Putative membrane protein</fullName>
    </submittedName>
</protein>
<keyword evidence="1" id="KW-1133">Transmembrane helix</keyword>